<proteinExistence type="predicted"/>
<protein>
    <submittedName>
        <fullName evidence="3">Uncharacterized iron-regulated protein</fullName>
    </submittedName>
</protein>
<dbReference type="OrthoDB" id="9795827at2"/>
<keyword evidence="1" id="KW-0732">Signal</keyword>
<feature type="domain" description="Haem-binding uptake Tiki superfamily ChaN" evidence="2">
    <location>
        <begin position="39"/>
        <end position="240"/>
    </location>
</feature>
<dbReference type="CDD" id="cd14727">
    <property type="entry name" value="ChanN-like"/>
    <property type="match status" value="1"/>
</dbReference>
<comment type="caution">
    <text evidence="3">The sequence shown here is derived from an EMBL/GenBank/DDBJ whole genome shotgun (WGS) entry which is preliminary data.</text>
</comment>
<sequence length="291" mass="30916">MRILFLALLLVSTPSVLAAQGWLRGDGTPSSRSELNQAAVRAVFVLIGETHDNPHHHAAQAALLRTMTASGRRPAVVWEMVPRDRQDAVDAWASGATARSPDAFAEAVGWAESGWPDFTLYRPILSAAIDARLPMVAGGLEREATRAVAQGGLAALTAERLASWGLDRPLPPSATQAHLDAVYEGHCRLVPRTQLGSMVDVQAARDASMAAAMVEAAESGDGAVLIAGRGHVRTDIGVPLFLRRLAPDTPVVAVGLSEGHADGGFDYLRAFPSPERVDPCVALRKRFSGRK</sequence>
<reference evidence="3 4" key="1">
    <citation type="submission" date="2016-10" db="EMBL/GenBank/DDBJ databases">
        <authorList>
            <person name="Varghese N."/>
            <person name="Submissions S."/>
        </authorList>
    </citation>
    <scope>NUCLEOTIDE SEQUENCE [LARGE SCALE GENOMIC DNA]</scope>
    <source>
        <strain evidence="3 4">DSM 18839</strain>
    </source>
</reference>
<dbReference type="Proteomes" id="UP000198615">
    <property type="component" value="Unassembled WGS sequence"/>
</dbReference>
<gene>
    <name evidence="3" type="ORF">SAMN05660686_04037</name>
</gene>
<dbReference type="EMBL" id="FNBW01000014">
    <property type="protein sequence ID" value="SDG32167.1"/>
    <property type="molecule type" value="Genomic_DNA"/>
</dbReference>
<evidence type="ECO:0000256" key="1">
    <source>
        <dbReference type="SAM" id="SignalP"/>
    </source>
</evidence>
<dbReference type="Gene3D" id="3.40.50.11550">
    <property type="match status" value="2"/>
</dbReference>
<name>A0A8G2BL19_9PROT</name>
<feature type="chain" id="PRO_5034905286" evidence="1">
    <location>
        <begin position="19"/>
        <end position="291"/>
    </location>
</feature>
<evidence type="ECO:0000313" key="4">
    <source>
        <dbReference type="Proteomes" id="UP000198615"/>
    </source>
</evidence>
<evidence type="ECO:0000259" key="2">
    <source>
        <dbReference type="Pfam" id="PF04187"/>
    </source>
</evidence>
<feature type="signal peptide" evidence="1">
    <location>
        <begin position="1"/>
        <end position="18"/>
    </location>
</feature>
<accession>A0A8G2BL19</accession>
<dbReference type="SUPFAM" id="SSF159501">
    <property type="entry name" value="EreA/ChaN-like"/>
    <property type="match status" value="1"/>
</dbReference>
<evidence type="ECO:0000313" key="3">
    <source>
        <dbReference type="EMBL" id="SDG32167.1"/>
    </source>
</evidence>
<dbReference type="InterPro" id="IPR007314">
    <property type="entry name" value="Cofac_haem-bd_dom"/>
</dbReference>
<dbReference type="RefSeq" id="WP_093153201.1">
    <property type="nucleotide sequence ID" value="NZ_FNBW01000014.1"/>
</dbReference>
<organism evidence="3 4">
    <name type="scientific">Thalassobaculum litoreum DSM 18839</name>
    <dbReference type="NCBI Taxonomy" id="1123362"/>
    <lineage>
        <taxon>Bacteria</taxon>
        <taxon>Pseudomonadati</taxon>
        <taxon>Pseudomonadota</taxon>
        <taxon>Alphaproteobacteria</taxon>
        <taxon>Rhodospirillales</taxon>
        <taxon>Thalassobaculaceae</taxon>
        <taxon>Thalassobaculum</taxon>
    </lineage>
</organism>
<keyword evidence="4" id="KW-1185">Reference proteome</keyword>
<dbReference type="Pfam" id="PF04187">
    <property type="entry name" value="Cofac_haem_bdg"/>
    <property type="match status" value="1"/>
</dbReference>
<dbReference type="AlphaFoldDB" id="A0A8G2BL19"/>